<evidence type="ECO:0000313" key="2">
    <source>
        <dbReference type="Proteomes" id="UP001163321"/>
    </source>
</evidence>
<evidence type="ECO:0000313" key="1">
    <source>
        <dbReference type="EMBL" id="KAI9909520.1"/>
    </source>
</evidence>
<sequence length="151" mass="17113">MDKDRSSPSCTHDAIHIADANGEGFQRSGVRLSAKETQDLNRRFAEGYKILQDVPEAQEDLANLRHKLDSYYKTLQKMSLQYHQAPYIPWWIIHDVLGSALYGLLVLLLDSIPSFILNAPVRYVANTAQKKALQSSKVKVMAWDVVLSKKI</sequence>
<accession>A0ACC0VSI5</accession>
<dbReference type="EMBL" id="CM047586">
    <property type="protein sequence ID" value="KAI9909520.1"/>
    <property type="molecule type" value="Genomic_DNA"/>
</dbReference>
<protein>
    <submittedName>
        <fullName evidence="1">Uncharacterized protein</fullName>
    </submittedName>
</protein>
<comment type="caution">
    <text evidence="1">The sequence shown here is derived from an EMBL/GenBank/DDBJ whole genome shotgun (WGS) entry which is preliminary data.</text>
</comment>
<gene>
    <name evidence="1" type="ORF">PsorP6_015243</name>
</gene>
<name>A0ACC0VSI5_9STRA</name>
<organism evidence="1 2">
    <name type="scientific">Peronosclerospora sorghi</name>
    <dbReference type="NCBI Taxonomy" id="230839"/>
    <lineage>
        <taxon>Eukaryota</taxon>
        <taxon>Sar</taxon>
        <taxon>Stramenopiles</taxon>
        <taxon>Oomycota</taxon>
        <taxon>Peronosporomycetes</taxon>
        <taxon>Peronosporales</taxon>
        <taxon>Peronosporaceae</taxon>
        <taxon>Peronosclerospora</taxon>
    </lineage>
</organism>
<reference evidence="1 2" key="1">
    <citation type="journal article" date="2022" name="bioRxiv">
        <title>The genome of the oomycete Peronosclerospora sorghi, a cosmopolitan pathogen of maize and sorghum, is inflated with dispersed pseudogenes.</title>
        <authorList>
            <person name="Fletcher K."/>
            <person name="Martin F."/>
            <person name="Isakeit T."/>
            <person name="Cavanaugh K."/>
            <person name="Magill C."/>
            <person name="Michelmore R."/>
        </authorList>
    </citation>
    <scope>NUCLEOTIDE SEQUENCE [LARGE SCALE GENOMIC DNA]</scope>
    <source>
        <strain evidence="1">P6</strain>
    </source>
</reference>
<proteinExistence type="predicted"/>
<dbReference type="Proteomes" id="UP001163321">
    <property type="component" value="Chromosome 7"/>
</dbReference>
<keyword evidence="2" id="KW-1185">Reference proteome</keyword>